<evidence type="ECO:0000256" key="7">
    <source>
        <dbReference type="ARBA" id="ARBA00023128"/>
    </source>
</evidence>
<keyword evidence="12" id="KW-0732">Signal</keyword>
<keyword evidence="3" id="KW-0813">Transport</keyword>
<dbReference type="Gene3D" id="1.10.287.20">
    <property type="entry name" value="Ubiquinol-cytochrome C reductase hinge domain"/>
    <property type="match status" value="1"/>
</dbReference>
<dbReference type="InterPro" id="IPR036811">
    <property type="entry name" value="Ubol_cytC_Rdtase_hinge_dom_sf"/>
</dbReference>
<keyword evidence="6" id="KW-0249">Electron transport</keyword>
<keyword evidence="5" id="KW-0999">Mitochondrion inner membrane</keyword>
<feature type="domain" description="Ubiquinol-cytochrome C reductase hinge" evidence="13">
    <location>
        <begin position="103"/>
        <end position="146"/>
    </location>
</feature>
<evidence type="ECO:0000256" key="3">
    <source>
        <dbReference type="ARBA" id="ARBA00022448"/>
    </source>
</evidence>
<reference evidence="14" key="2">
    <citation type="journal article" date="2024" name="Plant">
        <title>Genomic evolution and insights into agronomic trait innovations of Sesamum species.</title>
        <authorList>
            <person name="Miao H."/>
            <person name="Wang L."/>
            <person name="Qu L."/>
            <person name="Liu H."/>
            <person name="Sun Y."/>
            <person name="Le M."/>
            <person name="Wang Q."/>
            <person name="Wei S."/>
            <person name="Zheng Y."/>
            <person name="Lin W."/>
            <person name="Duan Y."/>
            <person name="Cao H."/>
            <person name="Xiong S."/>
            <person name="Wang X."/>
            <person name="Wei L."/>
            <person name="Li C."/>
            <person name="Ma Q."/>
            <person name="Ju M."/>
            <person name="Zhao R."/>
            <person name="Li G."/>
            <person name="Mu C."/>
            <person name="Tian Q."/>
            <person name="Mei H."/>
            <person name="Zhang T."/>
            <person name="Gao T."/>
            <person name="Zhang H."/>
        </authorList>
    </citation>
    <scope>NUCLEOTIDE SEQUENCE</scope>
    <source>
        <strain evidence="14">K16</strain>
    </source>
</reference>
<evidence type="ECO:0000256" key="10">
    <source>
        <dbReference type="ARBA" id="ARBA00044364"/>
    </source>
</evidence>
<keyword evidence="7" id="KW-0496">Mitochondrion</keyword>
<sequence>MLISALRLSGFLGFFCSEGVICKVINEYFSPLDVGYVDLGNGLLRRGLPWNYLEEHFMLADDEPVDPKKELEDRCKAPCTRPLKEYQLTRYTHADTLNISNHTRYLACAKRIQGDESGHKHCTGQYFDYWRCVDKCVATKLFSYLKQNDACPELLGYMKF</sequence>
<evidence type="ECO:0000256" key="1">
    <source>
        <dbReference type="ARBA" id="ARBA00004137"/>
    </source>
</evidence>
<evidence type="ECO:0000313" key="14">
    <source>
        <dbReference type="EMBL" id="KAK4401917.1"/>
    </source>
</evidence>
<feature type="signal peptide" evidence="12">
    <location>
        <begin position="1"/>
        <end position="22"/>
    </location>
</feature>
<dbReference type="PANTHER" id="PTHR15336:SF0">
    <property type="entry name" value="CYTOCHROME B-C1 COMPLEX SUBUNIT 6, MITOCHONDRIAL"/>
    <property type="match status" value="1"/>
</dbReference>
<dbReference type="Pfam" id="PF02320">
    <property type="entry name" value="UCR_hinge"/>
    <property type="match status" value="1"/>
</dbReference>
<reference evidence="14" key="1">
    <citation type="submission" date="2020-06" db="EMBL/GenBank/DDBJ databases">
        <authorList>
            <person name="Li T."/>
            <person name="Hu X."/>
            <person name="Zhang T."/>
            <person name="Song X."/>
            <person name="Zhang H."/>
            <person name="Dai N."/>
            <person name="Sheng W."/>
            <person name="Hou X."/>
            <person name="Wei L."/>
        </authorList>
    </citation>
    <scope>NUCLEOTIDE SEQUENCE</scope>
    <source>
        <strain evidence="14">K16</strain>
        <tissue evidence="14">Leaf</tissue>
    </source>
</reference>
<dbReference type="AlphaFoldDB" id="A0AAE1WYE2"/>
<keyword evidence="4" id="KW-0679">Respiratory chain</keyword>
<keyword evidence="8" id="KW-0472">Membrane</keyword>
<evidence type="ECO:0000256" key="2">
    <source>
        <dbReference type="ARBA" id="ARBA00006498"/>
    </source>
</evidence>
<evidence type="ECO:0000259" key="13">
    <source>
        <dbReference type="Pfam" id="PF02320"/>
    </source>
</evidence>
<feature type="chain" id="PRO_5041960387" description="Complex III subunit VI" evidence="12">
    <location>
        <begin position="23"/>
        <end position="160"/>
    </location>
</feature>
<evidence type="ECO:0000256" key="5">
    <source>
        <dbReference type="ARBA" id="ARBA00022792"/>
    </source>
</evidence>
<dbReference type="SUPFAM" id="SSF81531">
    <property type="entry name" value="Non-heme 11 kDa protein of cytochrome bc1 complex (Ubiquinol-cytochrome c reductase)"/>
    <property type="match status" value="1"/>
</dbReference>
<name>A0AAE1WYE2_9LAMI</name>
<comment type="similarity">
    <text evidence="2">Belongs to the UQCRH/QCR6 family.</text>
</comment>
<dbReference type="InterPro" id="IPR003422">
    <property type="entry name" value="Cyt_b-c1_6"/>
</dbReference>
<protein>
    <recommendedName>
        <fullName evidence="11">Complex III subunit VI</fullName>
    </recommendedName>
    <alternativeName>
        <fullName evidence="10">Mitochondrial hinge protein</fullName>
    </alternativeName>
</protein>
<proteinExistence type="inferred from homology"/>
<keyword evidence="9" id="KW-1015">Disulfide bond</keyword>
<dbReference type="FunFam" id="1.10.287.20:FF:000001">
    <property type="entry name" value="Cytochrome b-c1 complex subunit 6"/>
    <property type="match status" value="1"/>
</dbReference>
<dbReference type="GO" id="GO:0006122">
    <property type="term" value="P:mitochondrial electron transport, ubiquinol to cytochrome c"/>
    <property type="evidence" value="ECO:0007669"/>
    <property type="project" value="InterPro"/>
</dbReference>
<organism evidence="14 15">
    <name type="scientific">Sesamum angolense</name>
    <dbReference type="NCBI Taxonomy" id="2727404"/>
    <lineage>
        <taxon>Eukaryota</taxon>
        <taxon>Viridiplantae</taxon>
        <taxon>Streptophyta</taxon>
        <taxon>Embryophyta</taxon>
        <taxon>Tracheophyta</taxon>
        <taxon>Spermatophyta</taxon>
        <taxon>Magnoliopsida</taxon>
        <taxon>eudicotyledons</taxon>
        <taxon>Gunneridae</taxon>
        <taxon>Pentapetalae</taxon>
        <taxon>asterids</taxon>
        <taxon>lamiids</taxon>
        <taxon>Lamiales</taxon>
        <taxon>Pedaliaceae</taxon>
        <taxon>Sesamum</taxon>
    </lineage>
</organism>
<evidence type="ECO:0000256" key="8">
    <source>
        <dbReference type="ARBA" id="ARBA00023136"/>
    </source>
</evidence>
<dbReference type="InterPro" id="IPR023184">
    <property type="entry name" value="Ubol_cytC_Rdtase_hinge_dom"/>
</dbReference>
<evidence type="ECO:0000256" key="9">
    <source>
        <dbReference type="ARBA" id="ARBA00023157"/>
    </source>
</evidence>
<evidence type="ECO:0000256" key="6">
    <source>
        <dbReference type="ARBA" id="ARBA00022982"/>
    </source>
</evidence>
<dbReference type="PANTHER" id="PTHR15336">
    <property type="entry name" value="UBIQUINOL-CYTOCHROME C REDUCTASE COMPLEX 7.8 KDA PROTEIN"/>
    <property type="match status" value="1"/>
</dbReference>
<comment type="caution">
    <text evidence="14">The sequence shown here is derived from an EMBL/GenBank/DDBJ whole genome shotgun (WGS) entry which is preliminary data.</text>
</comment>
<evidence type="ECO:0000256" key="12">
    <source>
        <dbReference type="SAM" id="SignalP"/>
    </source>
</evidence>
<evidence type="ECO:0000256" key="4">
    <source>
        <dbReference type="ARBA" id="ARBA00022660"/>
    </source>
</evidence>
<dbReference type="GO" id="GO:0005743">
    <property type="term" value="C:mitochondrial inner membrane"/>
    <property type="evidence" value="ECO:0007669"/>
    <property type="project" value="UniProtKB-SubCell"/>
</dbReference>
<dbReference type="EMBL" id="JACGWL010000005">
    <property type="protein sequence ID" value="KAK4401917.1"/>
    <property type="molecule type" value="Genomic_DNA"/>
</dbReference>
<dbReference type="Proteomes" id="UP001289374">
    <property type="component" value="Unassembled WGS sequence"/>
</dbReference>
<evidence type="ECO:0000256" key="11">
    <source>
        <dbReference type="ARBA" id="ARBA00076110"/>
    </source>
</evidence>
<evidence type="ECO:0000313" key="15">
    <source>
        <dbReference type="Proteomes" id="UP001289374"/>
    </source>
</evidence>
<keyword evidence="15" id="KW-1185">Reference proteome</keyword>
<accession>A0AAE1WYE2</accession>
<comment type="subcellular location">
    <subcellularLocation>
        <location evidence="1">Mitochondrion inner membrane</location>
        <topology evidence="1">Peripheral membrane protein</topology>
        <orientation evidence="1">Intermembrane side</orientation>
    </subcellularLocation>
</comment>
<gene>
    <name evidence="14" type="ORF">Sango_0932400</name>
</gene>